<feature type="domain" description="HTH merR-type" evidence="1">
    <location>
        <begin position="24"/>
        <end position="84"/>
    </location>
</feature>
<comment type="caution">
    <text evidence="2">The sequence shown here is derived from an EMBL/GenBank/DDBJ whole genome shotgun (WGS) entry which is preliminary data.</text>
</comment>
<dbReference type="Proteomes" id="UP001596043">
    <property type="component" value="Unassembled WGS sequence"/>
</dbReference>
<dbReference type="Pfam" id="PF13411">
    <property type="entry name" value="MerR_1"/>
    <property type="match status" value="1"/>
</dbReference>
<dbReference type="InterPro" id="IPR000551">
    <property type="entry name" value="MerR-type_HTH_dom"/>
</dbReference>
<gene>
    <name evidence="2" type="ORF">ACFO3O_22340</name>
</gene>
<name>A0ABV9I4I3_9FLAO</name>
<dbReference type="Gene3D" id="1.10.1660.10">
    <property type="match status" value="1"/>
</dbReference>
<reference evidence="3" key="1">
    <citation type="journal article" date="2019" name="Int. J. Syst. Evol. Microbiol.">
        <title>The Global Catalogue of Microorganisms (GCM) 10K type strain sequencing project: providing services to taxonomists for standard genome sequencing and annotation.</title>
        <authorList>
            <consortium name="The Broad Institute Genomics Platform"/>
            <consortium name="The Broad Institute Genome Sequencing Center for Infectious Disease"/>
            <person name="Wu L."/>
            <person name="Ma J."/>
        </authorList>
    </citation>
    <scope>NUCLEOTIDE SEQUENCE [LARGE SCALE GENOMIC DNA]</scope>
    <source>
        <strain evidence="3">YJ-61-S</strain>
    </source>
</reference>
<evidence type="ECO:0000313" key="3">
    <source>
        <dbReference type="Proteomes" id="UP001596043"/>
    </source>
</evidence>
<dbReference type="EMBL" id="JBHSFV010000030">
    <property type="protein sequence ID" value="MFC4636661.1"/>
    <property type="molecule type" value="Genomic_DNA"/>
</dbReference>
<evidence type="ECO:0000259" key="1">
    <source>
        <dbReference type="Pfam" id="PF13411"/>
    </source>
</evidence>
<proteinExistence type="predicted"/>
<accession>A0ABV9I4I3</accession>
<dbReference type="SUPFAM" id="SSF46955">
    <property type="entry name" value="Putative DNA-binding domain"/>
    <property type="match status" value="1"/>
</dbReference>
<organism evidence="2 3">
    <name type="scientific">Dokdonia ponticola</name>
    <dbReference type="NCBI Taxonomy" id="2041041"/>
    <lineage>
        <taxon>Bacteria</taxon>
        <taxon>Pseudomonadati</taxon>
        <taxon>Bacteroidota</taxon>
        <taxon>Flavobacteriia</taxon>
        <taxon>Flavobacteriales</taxon>
        <taxon>Flavobacteriaceae</taxon>
        <taxon>Dokdonia</taxon>
    </lineage>
</organism>
<dbReference type="RefSeq" id="WP_379983042.1">
    <property type="nucleotide sequence ID" value="NZ_JBHSFV010000030.1"/>
</dbReference>
<protein>
    <submittedName>
        <fullName evidence="2">MerR family transcriptional regulator</fullName>
    </submittedName>
</protein>
<evidence type="ECO:0000313" key="2">
    <source>
        <dbReference type="EMBL" id="MFC4636661.1"/>
    </source>
</evidence>
<sequence length="255" mass="30327">MARIKIRNVEQWREVLAKKVVPVKLTKVSRRVISHWYEVGLIDSEEKEDHKSRYLSYMEFYWVCIMVECRKLGYSIKNLKKVKEKLHSMIPSDFMGEEIPMLEEAVLHMIKNRQSLYLELTNEGEAVIINEKAFHYGSRASFYTSNIIIRLNRLFRDRIKNIHFRTEFINYPKLSENDRVVVASLNDDNTQSITITKKNNEVELIEIEEDIIVDKRIIDILNEEDYQTIEIKKHNGKISKIKRTVKHKPTKKEDD</sequence>
<keyword evidence="3" id="KW-1185">Reference proteome</keyword>
<dbReference type="InterPro" id="IPR009061">
    <property type="entry name" value="DNA-bd_dom_put_sf"/>
</dbReference>